<evidence type="ECO:0000256" key="15">
    <source>
        <dbReference type="ARBA" id="ARBA00023306"/>
    </source>
</evidence>
<gene>
    <name evidence="20" type="ORF">BJ508DRAFT_417579</name>
</gene>
<evidence type="ECO:0000313" key="21">
    <source>
        <dbReference type="Proteomes" id="UP000275078"/>
    </source>
</evidence>
<dbReference type="EMBL" id="ML119744">
    <property type="protein sequence ID" value="RPA76436.1"/>
    <property type="molecule type" value="Genomic_DNA"/>
</dbReference>
<feature type="region of interest" description="Disordered" evidence="19">
    <location>
        <begin position="1"/>
        <end position="57"/>
    </location>
</feature>
<evidence type="ECO:0000256" key="1">
    <source>
        <dbReference type="ARBA" id="ARBA00004123"/>
    </source>
</evidence>
<dbReference type="GO" id="GO:0005874">
    <property type="term" value="C:microtubule"/>
    <property type="evidence" value="ECO:0007669"/>
    <property type="project" value="UniProtKB-KW"/>
</dbReference>
<evidence type="ECO:0000256" key="4">
    <source>
        <dbReference type="ARBA" id="ARBA00005366"/>
    </source>
</evidence>
<keyword evidence="9" id="KW-0498">Mitosis</keyword>
<dbReference type="InterPro" id="IPR013960">
    <property type="entry name" value="DASH_Duo1"/>
</dbReference>
<dbReference type="GO" id="GO:0000278">
    <property type="term" value="P:mitotic cell cycle"/>
    <property type="evidence" value="ECO:0007669"/>
    <property type="project" value="InterPro"/>
</dbReference>
<proteinExistence type="inferred from homology"/>
<dbReference type="Pfam" id="PF08651">
    <property type="entry name" value="DASH_Duo1"/>
    <property type="match status" value="1"/>
</dbReference>
<evidence type="ECO:0000256" key="8">
    <source>
        <dbReference type="ARBA" id="ARBA00022701"/>
    </source>
</evidence>
<dbReference type="GO" id="GO:0051301">
    <property type="term" value="P:cell division"/>
    <property type="evidence" value="ECO:0007669"/>
    <property type="project" value="UniProtKB-KW"/>
</dbReference>
<keyword evidence="14" id="KW-0539">Nucleus</keyword>
<dbReference type="AlphaFoldDB" id="A0A3N4HTT0"/>
<evidence type="ECO:0000256" key="13">
    <source>
        <dbReference type="ARBA" id="ARBA00023212"/>
    </source>
</evidence>
<evidence type="ECO:0000256" key="6">
    <source>
        <dbReference type="ARBA" id="ARBA00022490"/>
    </source>
</evidence>
<keyword evidence="12" id="KW-0175">Coiled coil</keyword>
<dbReference type="GO" id="GO:0042729">
    <property type="term" value="C:DASH complex"/>
    <property type="evidence" value="ECO:0007669"/>
    <property type="project" value="InterPro"/>
</dbReference>
<keyword evidence="5" id="KW-0158">Chromosome</keyword>
<dbReference type="STRING" id="1160509.A0A3N4HTT0"/>
<evidence type="ECO:0000256" key="11">
    <source>
        <dbReference type="ARBA" id="ARBA00022838"/>
    </source>
</evidence>
<evidence type="ECO:0000256" key="10">
    <source>
        <dbReference type="ARBA" id="ARBA00022829"/>
    </source>
</evidence>
<keyword evidence="21" id="KW-1185">Reference proteome</keyword>
<feature type="compositionally biased region" description="Basic and acidic residues" evidence="19">
    <location>
        <begin position="152"/>
        <end position="178"/>
    </location>
</feature>
<evidence type="ECO:0000256" key="16">
    <source>
        <dbReference type="ARBA" id="ARBA00023328"/>
    </source>
</evidence>
<keyword evidence="15" id="KW-0131">Cell cycle</keyword>
<evidence type="ECO:0000256" key="14">
    <source>
        <dbReference type="ARBA" id="ARBA00023242"/>
    </source>
</evidence>
<comment type="similarity">
    <text evidence="4">Belongs to the DASH complex DUO1 family.</text>
</comment>
<dbReference type="GO" id="GO:0007059">
    <property type="term" value="P:chromosome segregation"/>
    <property type="evidence" value="ECO:0007669"/>
    <property type="project" value="UniProtKB-KW"/>
</dbReference>
<evidence type="ECO:0000256" key="18">
    <source>
        <dbReference type="ARBA" id="ARBA00044358"/>
    </source>
</evidence>
<dbReference type="PANTHER" id="PTHR28216">
    <property type="entry name" value="DASH COMPLEX SUBUNIT DUO1"/>
    <property type="match status" value="1"/>
</dbReference>
<dbReference type="Proteomes" id="UP000275078">
    <property type="component" value="Unassembled WGS sequence"/>
</dbReference>
<keyword evidence="6" id="KW-0963">Cytoplasm</keyword>
<evidence type="ECO:0000256" key="2">
    <source>
        <dbReference type="ARBA" id="ARBA00004186"/>
    </source>
</evidence>
<keyword evidence="10" id="KW-0159">Chromosome partition</keyword>
<feature type="region of interest" description="Disordered" evidence="19">
    <location>
        <begin position="152"/>
        <end position="237"/>
    </location>
</feature>
<protein>
    <recommendedName>
        <fullName evidence="17">DASH complex subunit DUO1</fullName>
    </recommendedName>
    <alternativeName>
        <fullName evidence="18">Outer kinetochore protein DUO1</fullName>
    </alternativeName>
</protein>
<comment type="subcellular location">
    <subcellularLocation>
        <location evidence="3">Chromosome</location>
        <location evidence="3">Centromere</location>
        <location evidence="3">Kinetochore</location>
    </subcellularLocation>
    <subcellularLocation>
        <location evidence="2">Cytoplasm</location>
        <location evidence="2">Cytoskeleton</location>
        <location evidence="2">Spindle</location>
    </subcellularLocation>
    <subcellularLocation>
        <location evidence="1">Nucleus</location>
    </subcellularLocation>
</comment>
<keyword evidence="16" id="KW-0137">Centromere</keyword>
<feature type="compositionally biased region" description="Gly residues" evidence="19">
    <location>
        <begin position="213"/>
        <end position="237"/>
    </location>
</feature>
<feature type="compositionally biased region" description="Basic and acidic residues" evidence="19">
    <location>
        <begin position="40"/>
        <end position="57"/>
    </location>
</feature>
<accession>A0A3N4HTT0</accession>
<dbReference type="PANTHER" id="PTHR28216:SF1">
    <property type="entry name" value="DASH COMPLEX SUBUNIT DUO1"/>
    <property type="match status" value="1"/>
</dbReference>
<keyword evidence="11" id="KW-0995">Kinetochore</keyword>
<evidence type="ECO:0000256" key="19">
    <source>
        <dbReference type="SAM" id="MobiDB-lite"/>
    </source>
</evidence>
<keyword evidence="13" id="KW-0206">Cytoskeleton</keyword>
<keyword evidence="8" id="KW-0493">Microtubule</keyword>
<evidence type="ECO:0000256" key="12">
    <source>
        <dbReference type="ARBA" id="ARBA00023054"/>
    </source>
</evidence>
<evidence type="ECO:0000256" key="5">
    <source>
        <dbReference type="ARBA" id="ARBA00022454"/>
    </source>
</evidence>
<keyword evidence="7" id="KW-0132">Cell division</keyword>
<sequence length="237" mass="26055">MSDDDYRDLRSSSFTPIDIPPRHSHQSREPQEPQDNARAGSERPRQPRAHSYIDPEEREAALRAELEGVEKINDVIENVLSSLESAAGNMETVTSTITSANALLSLYTRILSQTEHTTRLLLNPNWQGITNDIASIEADRIARREAEERRRQAEIERQREAERKAAAAMAKREEERKKSAGSRRTAHGRVGGVGGTALHERRGATTTRSASGIGRGTGIARGVGRTRGTGIGRGARS</sequence>
<dbReference type="OrthoDB" id="5599235at2759"/>
<evidence type="ECO:0000256" key="9">
    <source>
        <dbReference type="ARBA" id="ARBA00022776"/>
    </source>
</evidence>
<evidence type="ECO:0000256" key="17">
    <source>
        <dbReference type="ARBA" id="ARBA00044152"/>
    </source>
</evidence>
<dbReference type="GO" id="GO:0072686">
    <property type="term" value="C:mitotic spindle"/>
    <property type="evidence" value="ECO:0007669"/>
    <property type="project" value="InterPro"/>
</dbReference>
<evidence type="ECO:0000256" key="7">
    <source>
        <dbReference type="ARBA" id="ARBA00022618"/>
    </source>
</evidence>
<organism evidence="20 21">
    <name type="scientific">Ascobolus immersus RN42</name>
    <dbReference type="NCBI Taxonomy" id="1160509"/>
    <lineage>
        <taxon>Eukaryota</taxon>
        <taxon>Fungi</taxon>
        <taxon>Dikarya</taxon>
        <taxon>Ascomycota</taxon>
        <taxon>Pezizomycotina</taxon>
        <taxon>Pezizomycetes</taxon>
        <taxon>Pezizales</taxon>
        <taxon>Ascobolaceae</taxon>
        <taxon>Ascobolus</taxon>
    </lineage>
</organism>
<name>A0A3N4HTT0_ASCIM</name>
<evidence type="ECO:0000313" key="20">
    <source>
        <dbReference type="EMBL" id="RPA76436.1"/>
    </source>
</evidence>
<reference evidence="20 21" key="1">
    <citation type="journal article" date="2018" name="Nat. Ecol. Evol.">
        <title>Pezizomycetes genomes reveal the molecular basis of ectomycorrhizal truffle lifestyle.</title>
        <authorList>
            <person name="Murat C."/>
            <person name="Payen T."/>
            <person name="Noel B."/>
            <person name="Kuo A."/>
            <person name="Morin E."/>
            <person name="Chen J."/>
            <person name="Kohler A."/>
            <person name="Krizsan K."/>
            <person name="Balestrini R."/>
            <person name="Da Silva C."/>
            <person name="Montanini B."/>
            <person name="Hainaut M."/>
            <person name="Levati E."/>
            <person name="Barry K.W."/>
            <person name="Belfiori B."/>
            <person name="Cichocki N."/>
            <person name="Clum A."/>
            <person name="Dockter R.B."/>
            <person name="Fauchery L."/>
            <person name="Guy J."/>
            <person name="Iotti M."/>
            <person name="Le Tacon F."/>
            <person name="Lindquist E.A."/>
            <person name="Lipzen A."/>
            <person name="Malagnac F."/>
            <person name="Mello A."/>
            <person name="Molinier V."/>
            <person name="Miyauchi S."/>
            <person name="Poulain J."/>
            <person name="Riccioni C."/>
            <person name="Rubini A."/>
            <person name="Sitrit Y."/>
            <person name="Splivallo R."/>
            <person name="Traeger S."/>
            <person name="Wang M."/>
            <person name="Zifcakova L."/>
            <person name="Wipf D."/>
            <person name="Zambonelli A."/>
            <person name="Paolocci F."/>
            <person name="Nowrousian M."/>
            <person name="Ottonello S."/>
            <person name="Baldrian P."/>
            <person name="Spatafora J.W."/>
            <person name="Henrissat B."/>
            <person name="Nagy L.G."/>
            <person name="Aury J.M."/>
            <person name="Wincker P."/>
            <person name="Grigoriev I.V."/>
            <person name="Bonfante P."/>
            <person name="Martin F.M."/>
        </authorList>
    </citation>
    <scope>NUCLEOTIDE SEQUENCE [LARGE SCALE GENOMIC DNA]</scope>
    <source>
        <strain evidence="20 21">RN42</strain>
    </source>
</reference>
<evidence type="ECO:0000256" key="3">
    <source>
        <dbReference type="ARBA" id="ARBA00004629"/>
    </source>
</evidence>